<dbReference type="SUPFAM" id="SSF55811">
    <property type="entry name" value="Nudix"/>
    <property type="match status" value="1"/>
</dbReference>
<protein>
    <submittedName>
        <fullName evidence="6">8-oxo-dGTP diphosphatase</fullName>
    </submittedName>
</protein>
<evidence type="ECO:0000313" key="6">
    <source>
        <dbReference type="EMBL" id="TCP38562.1"/>
    </source>
</evidence>
<feature type="compositionally biased region" description="Low complexity" evidence="4">
    <location>
        <begin position="159"/>
        <end position="168"/>
    </location>
</feature>
<keyword evidence="7" id="KW-1185">Reference proteome</keyword>
<dbReference type="EMBL" id="SLXO01000001">
    <property type="protein sequence ID" value="TCP38562.1"/>
    <property type="molecule type" value="Genomic_DNA"/>
</dbReference>
<evidence type="ECO:0000256" key="1">
    <source>
        <dbReference type="ARBA" id="ARBA00001946"/>
    </source>
</evidence>
<dbReference type="CDD" id="cd04673">
    <property type="entry name" value="NUDIX_ADPRase"/>
    <property type="match status" value="1"/>
</dbReference>
<dbReference type="Pfam" id="PF00293">
    <property type="entry name" value="NUDIX"/>
    <property type="match status" value="1"/>
</dbReference>
<dbReference type="PROSITE" id="PS51462">
    <property type="entry name" value="NUDIX"/>
    <property type="match status" value="1"/>
</dbReference>
<feature type="region of interest" description="Disordered" evidence="4">
    <location>
        <begin position="144"/>
        <end position="174"/>
    </location>
</feature>
<dbReference type="GO" id="GO:0016787">
    <property type="term" value="F:hydrolase activity"/>
    <property type="evidence" value="ECO:0007669"/>
    <property type="project" value="UniProtKB-KW"/>
</dbReference>
<dbReference type="PROSITE" id="PS00893">
    <property type="entry name" value="NUDIX_BOX"/>
    <property type="match status" value="1"/>
</dbReference>
<dbReference type="PANTHER" id="PTHR43046">
    <property type="entry name" value="GDP-MANNOSE MANNOSYL HYDROLASE"/>
    <property type="match status" value="1"/>
</dbReference>
<evidence type="ECO:0000259" key="5">
    <source>
        <dbReference type="PROSITE" id="PS51462"/>
    </source>
</evidence>
<comment type="similarity">
    <text evidence="3">Belongs to the Nudix hydrolase family.</text>
</comment>
<dbReference type="Proteomes" id="UP000295399">
    <property type="component" value="Unassembled WGS sequence"/>
</dbReference>
<dbReference type="InParanoid" id="A0A4R2PRP5"/>
<dbReference type="PANTHER" id="PTHR43046:SF14">
    <property type="entry name" value="MUTT_NUDIX FAMILY PROTEIN"/>
    <property type="match status" value="1"/>
</dbReference>
<name>A0A4R2PRP5_RHOSA</name>
<evidence type="ECO:0000313" key="7">
    <source>
        <dbReference type="Proteomes" id="UP000295399"/>
    </source>
</evidence>
<evidence type="ECO:0000256" key="4">
    <source>
        <dbReference type="SAM" id="MobiDB-lite"/>
    </source>
</evidence>
<proteinExistence type="inferred from homology"/>
<feature type="domain" description="Nudix hydrolase" evidence="5">
    <location>
        <begin position="8"/>
        <end position="136"/>
    </location>
</feature>
<dbReference type="InterPro" id="IPR015797">
    <property type="entry name" value="NUDIX_hydrolase-like_dom_sf"/>
</dbReference>
<dbReference type="PRINTS" id="PR00502">
    <property type="entry name" value="NUDIXFAMILY"/>
</dbReference>
<sequence length="174" mass="18553">MDQPSPLRPIIGVGTVIFRDHSVLLVRRRQPPKAGEWSLPGGRQEWGESVAQAAVREITEETGVKVTLLGLVDVVDLLPDAGAPYHLTLINLAARWTMGEPAAGDDAADARFWPLDALPGTDLWDETRRVIHKARALFPAAHDLGAGPAEPLGAPPAPSEASGEAAPSSRKDRP</sequence>
<dbReference type="InterPro" id="IPR020084">
    <property type="entry name" value="NUDIX_hydrolase_CS"/>
</dbReference>
<accession>A0A4R2PRP5</accession>
<dbReference type="RefSeq" id="WP_132707069.1">
    <property type="nucleotide sequence ID" value="NZ_JACIGF010000001.1"/>
</dbReference>
<keyword evidence="2 3" id="KW-0378">Hydrolase</keyword>
<comment type="cofactor">
    <cofactor evidence="1">
        <name>Mg(2+)</name>
        <dbReference type="ChEBI" id="CHEBI:18420"/>
    </cofactor>
</comment>
<comment type="caution">
    <text evidence="6">The sequence shown here is derived from an EMBL/GenBank/DDBJ whole genome shotgun (WGS) entry which is preliminary data.</text>
</comment>
<dbReference type="AlphaFoldDB" id="A0A4R2PRP5"/>
<evidence type="ECO:0000256" key="2">
    <source>
        <dbReference type="ARBA" id="ARBA00022801"/>
    </source>
</evidence>
<dbReference type="InterPro" id="IPR020476">
    <property type="entry name" value="Nudix_hydrolase"/>
</dbReference>
<dbReference type="InterPro" id="IPR000086">
    <property type="entry name" value="NUDIX_hydrolase_dom"/>
</dbReference>
<dbReference type="OrthoDB" id="9761969at2"/>
<organism evidence="6 7">
    <name type="scientific">Rhodothalassium salexigens DSM 2132</name>
    <dbReference type="NCBI Taxonomy" id="1188247"/>
    <lineage>
        <taxon>Bacteria</taxon>
        <taxon>Pseudomonadati</taxon>
        <taxon>Pseudomonadota</taxon>
        <taxon>Alphaproteobacteria</taxon>
        <taxon>Rhodothalassiales</taxon>
        <taxon>Rhodothalassiaceae</taxon>
        <taxon>Rhodothalassium</taxon>
    </lineage>
</organism>
<evidence type="ECO:0000256" key="3">
    <source>
        <dbReference type="RuleBase" id="RU003476"/>
    </source>
</evidence>
<dbReference type="Gene3D" id="3.90.79.10">
    <property type="entry name" value="Nucleoside Triphosphate Pyrophosphohydrolase"/>
    <property type="match status" value="1"/>
</dbReference>
<reference evidence="6 7" key="1">
    <citation type="submission" date="2019-03" db="EMBL/GenBank/DDBJ databases">
        <title>Genomic Encyclopedia of Type Strains, Phase IV (KMG-IV): sequencing the most valuable type-strain genomes for metagenomic binning, comparative biology and taxonomic classification.</title>
        <authorList>
            <person name="Goeker M."/>
        </authorList>
    </citation>
    <scope>NUCLEOTIDE SEQUENCE [LARGE SCALE GENOMIC DNA]</scope>
    <source>
        <strain evidence="6 7">DSM 2132</strain>
    </source>
</reference>
<gene>
    <name evidence="6" type="ORF">EV659_101469</name>
</gene>